<dbReference type="Gene3D" id="3.80.10.10">
    <property type="entry name" value="Ribonuclease Inhibitor"/>
    <property type="match status" value="1"/>
</dbReference>
<evidence type="ECO:0000256" key="7">
    <source>
        <dbReference type="SAM" id="Phobius"/>
    </source>
</evidence>
<dbReference type="SUPFAM" id="SSF56112">
    <property type="entry name" value="Protein kinase-like (PK-like)"/>
    <property type="match status" value="1"/>
</dbReference>
<dbReference type="Gene3D" id="3.30.200.20">
    <property type="entry name" value="Phosphorylase Kinase, domain 1"/>
    <property type="match status" value="1"/>
</dbReference>
<dbReference type="PANTHER" id="PTHR27008">
    <property type="entry name" value="OS04G0122200 PROTEIN"/>
    <property type="match status" value="1"/>
</dbReference>
<dbReference type="InterPro" id="IPR001611">
    <property type="entry name" value="Leu-rich_rpt"/>
</dbReference>
<keyword evidence="9" id="KW-1185">Reference proteome</keyword>
<keyword evidence="3 7" id="KW-0812">Transmembrane</keyword>
<dbReference type="Pfam" id="PF00560">
    <property type="entry name" value="LRR_1"/>
    <property type="match status" value="1"/>
</dbReference>
<keyword evidence="5 7" id="KW-1133">Transmembrane helix</keyword>
<accession>K4CYJ1</accession>
<dbReference type="InParanoid" id="K4CYJ1"/>
<organism evidence="8">
    <name type="scientific">Solanum lycopersicum</name>
    <name type="common">Tomato</name>
    <name type="synonym">Lycopersicon esculentum</name>
    <dbReference type="NCBI Taxonomy" id="4081"/>
    <lineage>
        <taxon>Eukaryota</taxon>
        <taxon>Viridiplantae</taxon>
        <taxon>Streptophyta</taxon>
        <taxon>Embryophyta</taxon>
        <taxon>Tracheophyta</taxon>
        <taxon>Spermatophyta</taxon>
        <taxon>Magnoliopsida</taxon>
        <taxon>eudicotyledons</taxon>
        <taxon>Gunneridae</taxon>
        <taxon>Pentapetalae</taxon>
        <taxon>asterids</taxon>
        <taxon>lamiids</taxon>
        <taxon>Solanales</taxon>
        <taxon>Solanaceae</taxon>
        <taxon>Solanoideae</taxon>
        <taxon>Solaneae</taxon>
        <taxon>Solanum</taxon>
        <taxon>Solanum subgen. Lycopersicon</taxon>
    </lineage>
</organism>
<dbReference type="GO" id="GO:0016020">
    <property type="term" value="C:membrane"/>
    <property type="evidence" value="ECO:0007669"/>
    <property type="project" value="UniProtKB-SubCell"/>
</dbReference>
<dbReference type="HOGENOM" id="CLU_867141_0_0_1"/>
<dbReference type="OMA" id="REYIQIS"/>
<evidence type="ECO:0000256" key="1">
    <source>
        <dbReference type="ARBA" id="ARBA00004370"/>
    </source>
</evidence>
<dbReference type="InterPro" id="IPR051809">
    <property type="entry name" value="Plant_receptor-like_S/T_kinase"/>
</dbReference>
<dbReference type="InterPro" id="IPR011009">
    <property type="entry name" value="Kinase-like_dom_sf"/>
</dbReference>
<keyword evidence="4" id="KW-0677">Repeat</keyword>
<dbReference type="STRING" id="4081.K4CYJ1"/>
<dbReference type="PhylomeDB" id="K4CYJ1"/>
<evidence type="ECO:0008006" key="10">
    <source>
        <dbReference type="Google" id="ProtNLM"/>
    </source>
</evidence>
<dbReference type="EnsemblPlants" id="Solyc10g012140.1.1">
    <property type="protein sequence ID" value="Solyc10g012140.1.1"/>
    <property type="gene ID" value="Solyc10g012140.1"/>
</dbReference>
<feature type="transmembrane region" description="Helical" evidence="7">
    <location>
        <begin position="94"/>
        <end position="115"/>
    </location>
</feature>
<protein>
    <recommendedName>
        <fullName evidence="10">Protein kinase domain-containing protein</fullName>
    </recommendedName>
</protein>
<reference evidence="8" key="2">
    <citation type="submission" date="2015-06" db="UniProtKB">
        <authorList>
            <consortium name="EnsemblPlants"/>
        </authorList>
    </citation>
    <scope>IDENTIFICATION</scope>
    <source>
        <strain evidence="8">cv. Heinz 1706</strain>
    </source>
</reference>
<sequence>MASLFTFSSLKSLHVLDLSRNKLSGIVPKYLEGFALHFLNLWFNDFEGAFPQRGIFENASVDSFVGNPRICGGIPGLKLPNCNFSHLKKINYKLVILVILGILGLVVTVCALFFYRFGRSKRTFHNNLNQLIAMSYQSILKVTNEFSTSNLIGVGSHGYVYKGILETDAIKSFIGECEALRNVRHQNLVKLLTACSGVDYRGNEFKSLVYEFMAQPRRVRICTKAEYLTLDATTLTQLPLYEYGMGSEASTQGDVYSFGIVLLEMLTGKRPTYDMFGGNLNLYYLVRNAMLDGAIEIVDPRLMRRQKMKEIVRDSLVGCTI</sequence>
<dbReference type="Gene3D" id="1.10.510.10">
    <property type="entry name" value="Transferase(Phosphotransferase) domain 1"/>
    <property type="match status" value="1"/>
</dbReference>
<dbReference type="Proteomes" id="UP000004994">
    <property type="component" value="Chromosome 10"/>
</dbReference>
<proteinExistence type="predicted"/>
<evidence type="ECO:0000256" key="6">
    <source>
        <dbReference type="ARBA" id="ARBA00023136"/>
    </source>
</evidence>
<dbReference type="Gramene" id="Solyc10g012140.1.1">
    <property type="protein sequence ID" value="Solyc10g012140.1.1"/>
    <property type="gene ID" value="Solyc10g012140.1"/>
</dbReference>
<keyword evidence="2" id="KW-0433">Leucine-rich repeat</keyword>
<evidence type="ECO:0000256" key="2">
    <source>
        <dbReference type="ARBA" id="ARBA00022614"/>
    </source>
</evidence>
<dbReference type="InterPro" id="IPR032675">
    <property type="entry name" value="LRR_dom_sf"/>
</dbReference>
<evidence type="ECO:0000313" key="8">
    <source>
        <dbReference type="EnsemblPlants" id="Solyc10g012140.1.1"/>
    </source>
</evidence>
<dbReference type="PaxDb" id="4081-Solyc10g012140.1.1"/>
<comment type="subcellular location">
    <subcellularLocation>
        <location evidence="1">Membrane</location>
    </subcellularLocation>
</comment>
<dbReference type="SUPFAM" id="SSF52058">
    <property type="entry name" value="L domain-like"/>
    <property type="match status" value="1"/>
</dbReference>
<evidence type="ECO:0000256" key="4">
    <source>
        <dbReference type="ARBA" id="ARBA00022737"/>
    </source>
</evidence>
<dbReference type="FunFam" id="3.80.10.10:FF:002828">
    <property type="entry name" value="Uncharacterized protein"/>
    <property type="match status" value="1"/>
</dbReference>
<dbReference type="PANTHER" id="PTHR27008:SF496">
    <property type="entry name" value="PROTEIN KINASE DOMAIN-CONTAINING PROTEIN"/>
    <property type="match status" value="1"/>
</dbReference>
<keyword evidence="6 7" id="KW-0472">Membrane</keyword>
<evidence type="ECO:0000256" key="5">
    <source>
        <dbReference type="ARBA" id="ARBA00022989"/>
    </source>
</evidence>
<name>K4CYJ1_SOLLC</name>
<evidence type="ECO:0000256" key="3">
    <source>
        <dbReference type="ARBA" id="ARBA00022692"/>
    </source>
</evidence>
<reference evidence="8" key="1">
    <citation type="journal article" date="2012" name="Nature">
        <title>The tomato genome sequence provides insights into fleshy fruit evolution.</title>
        <authorList>
            <consortium name="Tomato Genome Consortium"/>
        </authorList>
    </citation>
    <scope>NUCLEOTIDE SEQUENCE [LARGE SCALE GENOMIC DNA]</scope>
    <source>
        <strain evidence="8">cv. Heinz 1706</strain>
    </source>
</reference>
<evidence type="ECO:0000313" key="9">
    <source>
        <dbReference type="Proteomes" id="UP000004994"/>
    </source>
</evidence>
<dbReference type="AlphaFoldDB" id="K4CYJ1"/>
<dbReference type="eggNOG" id="ENOG502QPYS">
    <property type="taxonomic scope" value="Eukaryota"/>
</dbReference>